<feature type="region of interest" description="Disordered" evidence="1">
    <location>
        <begin position="460"/>
        <end position="495"/>
    </location>
</feature>
<accession>A0A370C832</accession>
<evidence type="ECO:0000256" key="1">
    <source>
        <dbReference type="SAM" id="MobiDB-lite"/>
    </source>
</evidence>
<dbReference type="Proteomes" id="UP000253845">
    <property type="component" value="Unassembled WGS sequence"/>
</dbReference>
<proteinExistence type="predicted"/>
<name>A0A370C832_ASPNG</name>
<feature type="region of interest" description="Disordered" evidence="1">
    <location>
        <begin position="227"/>
        <end position="260"/>
    </location>
</feature>
<feature type="compositionally biased region" description="Low complexity" evidence="1">
    <location>
        <begin position="356"/>
        <end position="365"/>
    </location>
</feature>
<sequence length="587" mass="64903">MHAAMQQPPVPLRSGPSQSRRVIALSSPAGVDAFDIKWAPQWGNAAMGDPSRRRLAARIPSEGGRERKRYRGIRQCSTFKNRPFPVLRTGEATKDRYARTRHEGDRQVLLTFQEPLLPVIGPEAGPPFAEPNKNARKAAGIGSSPFSPIFPLFPFSDIIPSSSASYLRRLISSSSSTTPFFFAVAPSSHFPGLTRNQSACYHHFIHLISFTRSLVLLLQTSSGANLHSSRVPLDPRTNTPALTASLHQPNNHHHHTTTTPPQPLQVIIIPLLFHMSLIPGQYPSPSRKMLLPSALPSDMPQQSTQSHLAPNLLLNTPPPTEDDLLLSGNGLLGTSRALQSLLNISPASIPRRKTPPRLLSPLQLRSPPPSRSQKRVAQKDLDNLTRSSPSPCAPSRLTRGANKRNRSAYELDLDSDPEDREPALSNGTKSRDRFSTPKRRRQIPNDLPLGLTREDFYSLYSPPITQSPLSPAHQSQEDPSAREINTSGISLYNPDAPLPSIEANDETIASVSYELSPIDPSPSWIAEDDQRLVKLVLERYQFSEQVLDDCARELGRNHESIRRRWQTLLGQGEIGLRQGAKPDLMGI</sequence>
<feature type="region of interest" description="Disordered" evidence="1">
    <location>
        <begin position="289"/>
        <end position="321"/>
    </location>
</feature>
<feature type="region of interest" description="Disordered" evidence="1">
    <location>
        <begin position="347"/>
        <end position="448"/>
    </location>
</feature>
<evidence type="ECO:0008006" key="4">
    <source>
        <dbReference type="Google" id="ProtNLM"/>
    </source>
</evidence>
<evidence type="ECO:0000313" key="3">
    <source>
        <dbReference type="Proteomes" id="UP000253845"/>
    </source>
</evidence>
<evidence type="ECO:0000313" key="2">
    <source>
        <dbReference type="EMBL" id="RDH22766.1"/>
    </source>
</evidence>
<feature type="compositionally biased region" description="Polar residues" evidence="1">
    <location>
        <begin position="236"/>
        <end position="246"/>
    </location>
</feature>
<dbReference type="AlphaFoldDB" id="A0A370C832"/>
<dbReference type="EMBL" id="KZ851906">
    <property type="protein sequence ID" value="RDH22766.1"/>
    <property type="molecule type" value="Genomic_DNA"/>
</dbReference>
<dbReference type="VEuPathDB" id="FungiDB:M747DRAFT_232637"/>
<gene>
    <name evidence="2" type="ORF">M747DRAFT_232637</name>
</gene>
<protein>
    <recommendedName>
        <fullName evidence="4">Myb-like domain-containing protein</fullName>
    </recommendedName>
</protein>
<reference evidence="2 3" key="1">
    <citation type="submission" date="2018-07" db="EMBL/GenBank/DDBJ databases">
        <title>Section-level genome sequencing of Aspergillus section Nigri to investigate inter- and intra-species variation.</title>
        <authorList>
            <consortium name="DOE Joint Genome Institute"/>
            <person name="Vesth T.C."/>
            <person name="Nybo J.L."/>
            <person name="Theobald S."/>
            <person name="Frisvad J.C."/>
            <person name="Larsen T.O."/>
            <person name="Nielsen K.F."/>
            <person name="Hoof J.B."/>
            <person name="Brandl J."/>
            <person name="Salamov A."/>
            <person name="Riley R."/>
            <person name="Gladden J.M."/>
            <person name="Phatale P."/>
            <person name="Nielsen M.T."/>
            <person name="Lyhne E.K."/>
            <person name="Kogle M.E."/>
            <person name="Strasser K."/>
            <person name="McDonnell E."/>
            <person name="Barry K."/>
            <person name="Clum A."/>
            <person name="Chen C."/>
            <person name="Nolan M."/>
            <person name="Sandor L."/>
            <person name="Kuo A."/>
            <person name="Lipzen A."/>
            <person name="Hainaut M."/>
            <person name="Drula E."/>
            <person name="Tsang A."/>
            <person name="Magnuson J.K."/>
            <person name="Henrissat B."/>
            <person name="Wiebenga A."/>
            <person name="Simmons B.A."/>
            <person name="Makela M.R."/>
            <person name="De vries R.P."/>
            <person name="Grigoriev I.V."/>
            <person name="Mortensen U.H."/>
            <person name="Baker S.E."/>
            <person name="Andersen M.R."/>
        </authorList>
    </citation>
    <scope>NUCLEOTIDE SEQUENCE [LARGE SCALE GENOMIC DNA]</scope>
    <source>
        <strain evidence="2 3">ATCC 13496</strain>
    </source>
</reference>
<feature type="compositionally biased region" description="Polar residues" evidence="1">
    <location>
        <begin position="463"/>
        <end position="474"/>
    </location>
</feature>
<organism evidence="2 3">
    <name type="scientific">Aspergillus niger ATCC 13496</name>
    <dbReference type="NCBI Taxonomy" id="1353008"/>
    <lineage>
        <taxon>Eukaryota</taxon>
        <taxon>Fungi</taxon>
        <taxon>Dikarya</taxon>
        <taxon>Ascomycota</taxon>
        <taxon>Pezizomycotina</taxon>
        <taxon>Eurotiomycetes</taxon>
        <taxon>Eurotiomycetidae</taxon>
        <taxon>Eurotiales</taxon>
        <taxon>Aspergillaceae</taxon>
        <taxon>Aspergillus</taxon>
        <taxon>Aspergillus subgen. Circumdati</taxon>
    </lineage>
</organism>